<protein>
    <submittedName>
        <fullName evidence="3">MlaD family protein</fullName>
    </submittedName>
</protein>
<dbReference type="EMBL" id="CP080507">
    <property type="protein sequence ID" value="QYM79355.1"/>
    <property type="molecule type" value="Genomic_DNA"/>
</dbReference>
<keyword evidence="1" id="KW-0472">Membrane</keyword>
<dbReference type="AlphaFoldDB" id="A0A8F9TWE3"/>
<dbReference type="GO" id="GO:0005548">
    <property type="term" value="F:phospholipid transporter activity"/>
    <property type="evidence" value="ECO:0007669"/>
    <property type="project" value="TreeGrafter"/>
</dbReference>
<keyword evidence="1" id="KW-1133">Transmembrane helix</keyword>
<dbReference type="PANTHER" id="PTHR33371:SF4">
    <property type="entry name" value="INTERMEMBRANE PHOSPHOLIPID TRANSPORT SYSTEM BINDING PROTEIN MLAD"/>
    <property type="match status" value="1"/>
</dbReference>
<keyword evidence="4" id="KW-1185">Reference proteome</keyword>
<dbReference type="KEGG" id="ole:K0B96_01685"/>
<reference evidence="3" key="1">
    <citation type="submission" date="2021-08" db="EMBL/GenBank/DDBJ databases">
        <title>Genome of a novel bacterium of the phylum Verrucomicrobia, Oleiharenicola sp. KSB-15.</title>
        <authorList>
            <person name="Chung J.-H."/>
            <person name="Ahn J.-H."/>
            <person name="Yoon Y."/>
            <person name="Kim D.-Y."/>
            <person name="An S.-H."/>
            <person name="Park I."/>
            <person name="Yeon J."/>
        </authorList>
    </citation>
    <scope>NUCLEOTIDE SEQUENCE</scope>
    <source>
        <strain evidence="3">KSB-15</strain>
    </source>
</reference>
<evidence type="ECO:0000313" key="4">
    <source>
        <dbReference type="Proteomes" id="UP000825051"/>
    </source>
</evidence>
<dbReference type="InterPro" id="IPR003399">
    <property type="entry name" value="Mce/MlaD"/>
</dbReference>
<keyword evidence="1" id="KW-0812">Transmembrane</keyword>
<evidence type="ECO:0000313" key="3">
    <source>
        <dbReference type="EMBL" id="QYM79355.1"/>
    </source>
</evidence>
<dbReference type="PANTHER" id="PTHR33371">
    <property type="entry name" value="INTERMEMBRANE PHOSPHOLIPID TRANSPORT SYSTEM BINDING PROTEIN MLAD-RELATED"/>
    <property type="match status" value="1"/>
</dbReference>
<sequence>MNKAQQTARVGLFFLLGIALIWVTFETLSGGKAWKDKGYNLIAGFENLRELKVGDEVRMAGVKIGSVEKTRLAHRRAEAVLRIQPNVKVASDAVATITMAGLIGTNYISIDLGSPNAAPLAPGAEIATKTTPDLNTVMSQIGDLGKKLEGALGSFGQAMNGDGKGGGLFQKLDRLVTENNDKIGATLTNLQEITGKINRGDGTLGRLVNDPTLHDQLVATLGEIKGAADQAKTFVANAQEIVDQVKAGKGTLGALVYDDTTGDNIKVITKNLRDVSDKLAHGQGTLGKLINDDTLYSDARGTLKKADRALDGLNDSGPISAVGVLANALF</sequence>
<dbReference type="GO" id="GO:0005543">
    <property type="term" value="F:phospholipid binding"/>
    <property type="evidence" value="ECO:0007669"/>
    <property type="project" value="TreeGrafter"/>
</dbReference>
<organism evidence="3 4">
    <name type="scientific">Horticoccus luteus</name>
    <dbReference type="NCBI Taxonomy" id="2862869"/>
    <lineage>
        <taxon>Bacteria</taxon>
        <taxon>Pseudomonadati</taxon>
        <taxon>Verrucomicrobiota</taxon>
        <taxon>Opitutia</taxon>
        <taxon>Opitutales</taxon>
        <taxon>Opitutaceae</taxon>
        <taxon>Horticoccus</taxon>
    </lineage>
</organism>
<dbReference type="InterPro" id="IPR052336">
    <property type="entry name" value="MlaD_Phospholipid_Transporter"/>
</dbReference>
<proteinExistence type="predicted"/>
<dbReference type="Pfam" id="PF02470">
    <property type="entry name" value="MlaD"/>
    <property type="match status" value="1"/>
</dbReference>
<evidence type="ECO:0000256" key="1">
    <source>
        <dbReference type="SAM" id="Phobius"/>
    </source>
</evidence>
<dbReference type="RefSeq" id="WP_220163123.1">
    <property type="nucleotide sequence ID" value="NZ_CP080507.1"/>
</dbReference>
<name>A0A8F9TWE3_9BACT</name>
<gene>
    <name evidence="3" type="ORF">K0B96_01685</name>
</gene>
<feature type="domain" description="Mce/MlaD" evidence="2">
    <location>
        <begin position="38"/>
        <end position="112"/>
    </location>
</feature>
<dbReference type="Proteomes" id="UP000825051">
    <property type="component" value="Chromosome"/>
</dbReference>
<accession>A0A8F9TWE3</accession>
<evidence type="ECO:0000259" key="2">
    <source>
        <dbReference type="Pfam" id="PF02470"/>
    </source>
</evidence>
<feature type="transmembrane region" description="Helical" evidence="1">
    <location>
        <begin position="7"/>
        <end position="25"/>
    </location>
</feature>